<dbReference type="InterPro" id="IPR029058">
    <property type="entry name" value="AB_hydrolase_fold"/>
</dbReference>
<dbReference type="SUPFAM" id="SSF53474">
    <property type="entry name" value="alpha/beta-Hydrolases"/>
    <property type="match status" value="1"/>
</dbReference>
<evidence type="ECO:0000313" key="3">
    <source>
        <dbReference type="Proteomes" id="UP000245699"/>
    </source>
</evidence>
<organism evidence="2 3">
    <name type="scientific">Furculomyces boomerangus</name>
    <dbReference type="NCBI Taxonomy" id="61424"/>
    <lineage>
        <taxon>Eukaryota</taxon>
        <taxon>Fungi</taxon>
        <taxon>Fungi incertae sedis</taxon>
        <taxon>Zoopagomycota</taxon>
        <taxon>Kickxellomycotina</taxon>
        <taxon>Harpellomycetes</taxon>
        <taxon>Harpellales</taxon>
        <taxon>Harpellaceae</taxon>
        <taxon>Furculomyces</taxon>
    </lineage>
</organism>
<comment type="caution">
    <text evidence="2">The sequence shown here is derived from an EMBL/GenBank/DDBJ whole genome shotgun (WGS) entry which is preliminary data.</text>
</comment>
<reference evidence="2 3" key="1">
    <citation type="journal article" date="2018" name="MBio">
        <title>Comparative Genomics Reveals the Core Gene Toolbox for the Fungus-Insect Symbiosis.</title>
        <authorList>
            <person name="Wang Y."/>
            <person name="Stata M."/>
            <person name="Wang W."/>
            <person name="Stajich J.E."/>
            <person name="White M.M."/>
            <person name="Moncalvo J.M."/>
        </authorList>
    </citation>
    <scope>NUCLEOTIDE SEQUENCE [LARGE SCALE GENOMIC DNA]</scope>
    <source>
        <strain evidence="2 3">AUS-77-4</strain>
    </source>
</reference>
<dbReference type="InterPro" id="IPR000073">
    <property type="entry name" value="AB_hydrolase_1"/>
</dbReference>
<dbReference type="PANTHER" id="PTHR11614">
    <property type="entry name" value="PHOSPHOLIPASE-RELATED"/>
    <property type="match status" value="1"/>
</dbReference>
<sequence>MTENLDANPPKKMEQNEYKYTEITKWIPYGGTLFYTRLYKITESMPKAVLVLVHGYGEYSDRYENLLRVLAKYGIQGFAFDLRGFGRTAWKNGEFGHLGTMHELYGYLKYMIEINTIPDVPTFLFGHSMGGGISLCFCGYPEYGKLVSGVIASAPAISFNKRLGYSPIKQRFISAMSHLIPSFPISRELNETHITSNVEELERNRKSLYIFGILSVGSLTSLANERKNCLNKNTKTYATPVLIIHGKGDKLTVSKGSEEFISKLPSNLDKKLVLFDSEYHEMHMEKEFSETVSLLYKDWILERS</sequence>
<dbReference type="OrthoDB" id="10249433at2759"/>
<dbReference type="Proteomes" id="UP000245699">
    <property type="component" value="Unassembled WGS sequence"/>
</dbReference>
<proteinExistence type="predicted"/>
<dbReference type="Pfam" id="PF12146">
    <property type="entry name" value="Hydrolase_4"/>
    <property type="match status" value="1"/>
</dbReference>
<keyword evidence="3" id="KW-1185">Reference proteome</keyword>
<evidence type="ECO:0000313" key="2">
    <source>
        <dbReference type="EMBL" id="PVU89528.1"/>
    </source>
</evidence>
<dbReference type="Gene3D" id="3.40.50.1820">
    <property type="entry name" value="alpha/beta hydrolase"/>
    <property type="match status" value="1"/>
</dbReference>
<accession>A0A2T9YB07</accession>
<dbReference type="PRINTS" id="PR00111">
    <property type="entry name" value="ABHYDROLASE"/>
</dbReference>
<dbReference type="InterPro" id="IPR051044">
    <property type="entry name" value="MAG_DAG_Lipase"/>
</dbReference>
<dbReference type="STRING" id="61424.A0A2T9YB07"/>
<dbReference type="InterPro" id="IPR022742">
    <property type="entry name" value="Hydrolase_4"/>
</dbReference>
<gene>
    <name evidence="2" type="ORF">BB559_005049</name>
</gene>
<evidence type="ECO:0000259" key="1">
    <source>
        <dbReference type="Pfam" id="PF12146"/>
    </source>
</evidence>
<feature type="domain" description="Serine aminopeptidase S33" evidence="1">
    <location>
        <begin position="46"/>
        <end position="287"/>
    </location>
</feature>
<dbReference type="EMBL" id="MBFT01000535">
    <property type="protein sequence ID" value="PVU89528.1"/>
    <property type="molecule type" value="Genomic_DNA"/>
</dbReference>
<dbReference type="AlphaFoldDB" id="A0A2T9YB07"/>
<protein>
    <recommendedName>
        <fullName evidence="1">Serine aminopeptidase S33 domain-containing protein</fullName>
    </recommendedName>
</protein>
<name>A0A2T9YB07_9FUNG</name>